<reference evidence="5 6" key="1">
    <citation type="submission" date="2020-08" db="EMBL/GenBank/DDBJ databases">
        <title>Sequencing the genomes of 1000 actinobacteria strains.</title>
        <authorList>
            <person name="Klenk H.-P."/>
        </authorList>
    </citation>
    <scope>NUCLEOTIDE SEQUENCE [LARGE SCALE GENOMIC DNA]</scope>
    <source>
        <strain evidence="5 6">DSM 44936</strain>
    </source>
</reference>
<dbReference type="Proteomes" id="UP000555564">
    <property type="component" value="Unassembled WGS sequence"/>
</dbReference>
<dbReference type="SUPFAM" id="SSF47090">
    <property type="entry name" value="PGBD-like"/>
    <property type="match status" value="1"/>
</dbReference>
<gene>
    <name evidence="5" type="ORF">BJ992_005045</name>
</gene>
<evidence type="ECO:0000259" key="4">
    <source>
        <dbReference type="Pfam" id="PF01471"/>
    </source>
</evidence>
<feature type="domain" description="Peptidoglycan binding-like" evidence="4">
    <location>
        <begin position="126"/>
        <end position="178"/>
    </location>
</feature>
<dbReference type="Gene3D" id="1.10.101.10">
    <property type="entry name" value="PGBD-like superfamily/PGBD"/>
    <property type="match status" value="1"/>
</dbReference>
<accession>A0A7X0IJ35</accession>
<dbReference type="GO" id="GO:0030313">
    <property type="term" value="C:cell envelope"/>
    <property type="evidence" value="ECO:0007669"/>
    <property type="project" value="UniProtKB-SubCell"/>
</dbReference>
<feature type="signal peptide" evidence="3">
    <location>
        <begin position="1"/>
        <end position="24"/>
    </location>
</feature>
<evidence type="ECO:0000313" key="5">
    <source>
        <dbReference type="EMBL" id="MBB6475614.1"/>
    </source>
</evidence>
<protein>
    <submittedName>
        <fullName evidence="5">Multidrug efflux pump subunit AcrA (Membrane-fusion protein)</fullName>
    </submittedName>
</protein>
<dbReference type="InterPro" id="IPR002477">
    <property type="entry name" value="Peptidoglycan-bd-like"/>
</dbReference>
<dbReference type="InterPro" id="IPR036366">
    <property type="entry name" value="PGBDSf"/>
</dbReference>
<dbReference type="InterPro" id="IPR036365">
    <property type="entry name" value="PGBD-like_sf"/>
</dbReference>
<name>A0A7X0IJ35_9ACTN</name>
<feature type="chain" id="PRO_5030792134" evidence="3">
    <location>
        <begin position="25"/>
        <end position="360"/>
    </location>
</feature>
<dbReference type="InterPro" id="IPR050465">
    <property type="entry name" value="UPF0194_transport"/>
</dbReference>
<dbReference type="PANTHER" id="PTHR32347">
    <property type="entry name" value="EFFLUX SYSTEM COMPONENT YKNX-RELATED"/>
    <property type="match status" value="1"/>
</dbReference>
<keyword evidence="2" id="KW-0175">Coiled coil</keyword>
<proteinExistence type="predicted"/>
<evidence type="ECO:0000256" key="2">
    <source>
        <dbReference type="ARBA" id="ARBA00023054"/>
    </source>
</evidence>
<dbReference type="EMBL" id="JACHIU010000001">
    <property type="protein sequence ID" value="MBB6475614.1"/>
    <property type="molecule type" value="Genomic_DNA"/>
</dbReference>
<comment type="subcellular location">
    <subcellularLocation>
        <location evidence="1">Cell envelope</location>
    </subcellularLocation>
</comment>
<evidence type="ECO:0000256" key="3">
    <source>
        <dbReference type="SAM" id="SignalP"/>
    </source>
</evidence>
<keyword evidence="3" id="KW-0732">Signal</keyword>
<sequence>MMRIRRPGLPAAGIAVTAILAGTAAVTMTGGGRAGPATPSATAPPATTATVERGDLTDTVSVDGTLTYEGERKVYAGASGTVTSVAREGAVVTRGRSLVKVDRRPQVLMYGWLPVYRTLQLGVSDGTDVEQLERNLRKLGYGDDMTVDTEFTYATYRAVLDWQEDRGLPETGAVDASQVVFLPGPVRVAQAKAEVGDRAAPGQQVLTVTSTRRTVHVDLEADMQALARKGAAVTVELPSGAELKGKISGVGTVVDSGSDEPGNESEPTVGVEITLSSPKKAGRLDQAPVSVTLVSESAENVLSVPIEALLALSEGGFGVEVVDGGASRIVAVETGAYGRGRAEISGSGITEGMKVRVPAR</sequence>
<comment type="caution">
    <text evidence="5">The sequence shown here is derived from an EMBL/GenBank/DDBJ whole genome shotgun (WGS) entry which is preliminary data.</text>
</comment>
<keyword evidence="6" id="KW-1185">Reference proteome</keyword>
<dbReference type="Pfam" id="PF01471">
    <property type="entry name" value="PG_binding_1"/>
    <property type="match status" value="1"/>
</dbReference>
<organism evidence="5 6">
    <name type="scientific">Sphaerisporangium rubeum</name>
    <dbReference type="NCBI Taxonomy" id="321317"/>
    <lineage>
        <taxon>Bacteria</taxon>
        <taxon>Bacillati</taxon>
        <taxon>Actinomycetota</taxon>
        <taxon>Actinomycetes</taxon>
        <taxon>Streptosporangiales</taxon>
        <taxon>Streptosporangiaceae</taxon>
        <taxon>Sphaerisporangium</taxon>
    </lineage>
</organism>
<dbReference type="AlphaFoldDB" id="A0A7X0IJ35"/>
<dbReference type="Gene3D" id="2.40.420.20">
    <property type="match status" value="1"/>
</dbReference>
<evidence type="ECO:0000313" key="6">
    <source>
        <dbReference type="Proteomes" id="UP000555564"/>
    </source>
</evidence>
<evidence type="ECO:0000256" key="1">
    <source>
        <dbReference type="ARBA" id="ARBA00004196"/>
    </source>
</evidence>